<dbReference type="SUPFAM" id="SSF57850">
    <property type="entry name" value="RING/U-box"/>
    <property type="match status" value="1"/>
</dbReference>
<keyword evidence="4 8" id="KW-0863">Zinc-finger</keyword>
<dbReference type="PANTHER" id="PTHR14155">
    <property type="entry name" value="RING FINGER DOMAIN-CONTAINING"/>
    <property type="match status" value="1"/>
</dbReference>
<accession>A0A834HD93</accession>
<keyword evidence="9" id="KW-0472">Membrane</keyword>
<sequence>MNGIQIPTTQANTASPNLDEQHGTVVKSEWFQDTKFHKPRNSHIVDIVAPIVGFLVFLGFCYCCWRMCANDNAEEAADPEPEIELVVAPVGAGPAVEVGLNPNVIDLFPLLPFMIDGPVGFGGSECQICLEQFVDGENVRILPTCRHIFHDHCIKTWLASRTECAVCRHEYLGWEAEMVPPDAP</sequence>
<dbReference type="PROSITE" id="PS50089">
    <property type="entry name" value="ZF_RING_2"/>
    <property type="match status" value="1"/>
</dbReference>
<evidence type="ECO:0000313" key="12">
    <source>
        <dbReference type="Proteomes" id="UP000626092"/>
    </source>
</evidence>
<organism evidence="11 12">
    <name type="scientific">Rhododendron simsii</name>
    <name type="common">Sims's rhododendron</name>
    <dbReference type="NCBI Taxonomy" id="118357"/>
    <lineage>
        <taxon>Eukaryota</taxon>
        <taxon>Viridiplantae</taxon>
        <taxon>Streptophyta</taxon>
        <taxon>Embryophyta</taxon>
        <taxon>Tracheophyta</taxon>
        <taxon>Spermatophyta</taxon>
        <taxon>Magnoliopsida</taxon>
        <taxon>eudicotyledons</taxon>
        <taxon>Gunneridae</taxon>
        <taxon>Pentapetalae</taxon>
        <taxon>asterids</taxon>
        <taxon>Ericales</taxon>
        <taxon>Ericaceae</taxon>
        <taxon>Ericoideae</taxon>
        <taxon>Rhodoreae</taxon>
        <taxon>Rhododendron</taxon>
    </lineage>
</organism>
<dbReference type="Pfam" id="PF13639">
    <property type="entry name" value="zf-RING_2"/>
    <property type="match status" value="1"/>
</dbReference>
<evidence type="ECO:0000256" key="2">
    <source>
        <dbReference type="ARBA" id="ARBA00012483"/>
    </source>
</evidence>
<dbReference type="Gene3D" id="3.30.40.10">
    <property type="entry name" value="Zinc/RING finger domain, C3HC4 (zinc finger)"/>
    <property type="match status" value="1"/>
</dbReference>
<protein>
    <recommendedName>
        <fullName evidence="2">RING-type E3 ubiquitin transferase</fullName>
        <ecNumber evidence="2">2.3.2.27</ecNumber>
    </recommendedName>
</protein>
<evidence type="ECO:0000256" key="4">
    <source>
        <dbReference type="ARBA" id="ARBA00022771"/>
    </source>
</evidence>
<dbReference type="InterPro" id="IPR001841">
    <property type="entry name" value="Znf_RING"/>
</dbReference>
<dbReference type="GO" id="GO:0061630">
    <property type="term" value="F:ubiquitin protein ligase activity"/>
    <property type="evidence" value="ECO:0007669"/>
    <property type="project" value="UniProtKB-EC"/>
</dbReference>
<evidence type="ECO:0000256" key="6">
    <source>
        <dbReference type="ARBA" id="ARBA00022833"/>
    </source>
</evidence>
<evidence type="ECO:0000256" key="7">
    <source>
        <dbReference type="ARBA" id="ARBA00024209"/>
    </source>
</evidence>
<dbReference type="InterPro" id="IPR013083">
    <property type="entry name" value="Znf_RING/FYVE/PHD"/>
</dbReference>
<comment type="caution">
    <text evidence="11">The sequence shown here is derived from an EMBL/GenBank/DDBJ whole genome shotgun (WGS) entry which is preliminary data.</text>
</comment>
<dbReference type="GO" id="GO:0008270">
    <property type="term" value="F:zinc ion binding"/>
    <property type="evidence" value="ECO:0007669"/>
    <property type="project" value="UniProtKB-KW"/>
</dbReference>
<proteinExistence type="inferred from homology"/>
<evidence type="ECO:0000256" key="3">
    <source>
        <dbReference type="ARBA" id="ARBA00022723"/>
    </source>
</evidence>
<keyword evidence="3" id="KW-0479">Metal-binding</keyword>
<evidence type="ECO:0000256" key="8">
    <source>
        <dbReference type="PROSITE-ProRule" id="PRU00175"/>
    </source>
</evidence>
<keyword evidence="9" id="KW-0812">Transmembrane</keyword>
<dbReference type="OrthoDB" id="1695193at2759"/>
<keyword evidence="5" id="KW-0833">Ubl conjugation pathway</keyword>
<name>A0A834HD93_RHOSS</name>
<keyword evidence="9" id="KW-1133">Transmembrane helix</keyword>
<dbReference type="InterPro" id="IPR053238">
    <property type="entry name" value="RING-H2_zinc_finger"/>
</dbReference>
<keyword evidence="12" id="KW-1185">Reference proteome</keyword>
<dbReference type="SMART" id="SM00184">
    <property type="entry name" value="RING"/>
    <property type="match status" value="1"/>
</dbReference>
<dbReference type="Proteomes" id="UP000626092">
    <property type="component" value="Unassembled WGS sequence"/>
</dbReference>
<evidence type="ECO:0000256" key="1">
    <source>
        <dbReference type="ARBA" id="ARBA00000900"/>
    </source>
</evidence>
<evidence type="ECO:0000256" key="9">
    <source>
        <dbReference type="SAM" id="Phobius"/>
    </source>
</evidence>
<reference evidence="11" key="1">
    <citation type="submission" date="2019-11" db="EMBL/GenBank/DDBJ databases">
        <authorList>
            <person name="Liu Y."/>
            <person name="Hou J."/>
            <person name="Li T.-Q."/>
            <person name="Guan C.-H."/>
            <person name="Wu X."/>
            <person name="Wu H.-Z."/>
            <person name="Ling F."/>
            <person name="Zhang R."/>
            <person name="Shi X.-G."/>
            <person name="Ren J.-P."/>
            <person name="Chen E.-F."/>
            <person name="Sun J.-M."/>
        </authorList>
    </citation>
    <scope>NUCLEOTIDE SEQUENCE</scope>
    <source>
        <strain evidence="11">Adult_tree_wgs_1</strain>
        <tissue evidence="11">Leaves</tissue>
    </source>
</reference>
<comment type="similarity">
    <text evidence="7">Belongs to the RING-type zinc finger family. ATL subfamily.</text>
</comment>
<evidence type="ECO:0000256" key="5">
    <source>
        <dbReference type="ARBA" id="ARBA00022786"/>
    </source>
</evidence>
<feature type="domain" description="RING-type" evidence="10">
    <location>
        <begin position="126"/>
        <end position="168"/>
    </location>
</feature>
<evidence type="ECO:0000313" key="11">
    <source>
        <dbReference type="EMBL" id="KAF7151849.1"/>
    </source>
</evidence>
<dbReference type="PANTHER" id="PTHR14155:SF627">
    <property type="entry name" value="OS06G0192800 PROTEIN"/>
    <property type="match status" value="1"/>
</dbReference>
<dbReference type="EMBL" id="WJXA01000002">
    <property type="protein sequence ID" value="KAF7151849.1"/>
    <property type="molecule type" value="Genomic_DNA"/>
</dbReference>
<keyword evidence="6" id="KW-0862">Zinc</keyword>
<dbReference type="AlphaFoldDB" id="A0A834HD93"/>
<dbReference type="EC" id="2.3.2.27" evidence="2"/>
<evidence type="ECO:0000259" key="10">
    <source>
        <dbReference type="PROSITE" id="PS50089"/>
    </source>
</evidence>
<feature type="transmembrane region" description="Helical" evidence="9">
    <location>
        <begin position="47"/>
        <end position="65"/>
    </location>
</feature>
<comment type="catalytic activity">
    <reaction evidence="1">
        <text>S-ubiquitinyl-[E2 ubiquitin-conjugating enzyme]-L-cysteine + [acceptor protein]-L-lysine = [E2 ubiquitin-conjugating enzyme]-L-cysteine + N(6)-ubiquitinyl-[acceptor protein]-L-lysine.</text>
        <dbReference type="EC" id="2.3.2.27"/>
    </reaction>
</comment>
<gene>
    <name evidence="11" type="ORF">RHSIM_Rhsim02G0222100</name>
</gene>